<dbReference type="InterPro" id="IPR051615">
    <property type="entry name" value="Transcr_Regulatory_Elem"/>
</dbReference>
<feature type="region of interest" description="Disordered" evidence="8">
    <location>
        <begin position="839"/>
        <end position="870"/>
    </location>
</feature>
<evidence type="ECO:0000256" key="1">
    <source>
        <dbReference type="ARBA" id="ARBA00004123"/>
    </source>
</evidence>
<keyword evidence="4" id="KW-0805">Transcription regulation</keyword>
<dbReference type="GO" id="GO:0008270">
    <property type="term" value="F:zinc ion binding"/>
    <property type="evidence" value="ECO:0007669"/>
    <property type="project" value="InterPro"/>
</dbReference>
<keyword evidence="5" id="KW-0238">DNA-binding</keyword>
<proteinExistence type="predicted"/>
<feature type="region of interest" description="Disordered" evidence="8">
    <location>
        <begin position="151"/>
        <end position="175"/>
    </location>
</feature>
<evidence type="ECO:0000256" key="7">
    <source>
        <dbReference type="ARBA" id="ARBA00023242"/>
    </source>
</evidence>
<keyword evidence="3" id="KW-0862">Zinc</keyword>
<dbReference type="CDD" id="cd00067">
    <property type="entry name" value="GAL4"/>
    <property type="match status" value="1"/>
</dbReference>
<dbReference type="SMART" id="SM00906">
    <property type="entry name" value="Fungal_trans"/>
    <property type="match status" value="1"/>
</dbReference>
<evidence type="ECO:0000313" key="11">
    <source>
        <dbReference type="Proteomes" id="UP000759537"/>
    </source>
</evidence>
<reference evidence="10" key="2">
    <citation type="journal article" date="2020" name="Nat. Commun.">
        <title>Large-scale genome sequencing of mycorrhizal fungi provides insights into the early evolution of symbiotic traits.</title>
        <authorList>
            <person name="Miyauchi S."/>
            <person name="Kiss E."/>
            <person name="Kuo A."/>
            <person name="Drula E."/>
            <person name="Kohler A."/>
            <person name="Sanchez-Garcia M."/>
            <person name="Morin E."/>
            <person name="Andreopoulos B."/>
            <person name="Barry K.W."/>
            <person name="Bonito G."/>
            <person name="Buee M."/>
            <person name="Carver A."/>
            <person name="Chen C."/>
            <person name="Cichocki N."/>
            <person name="Clum A."/>
            <person name="Culley D."/>
            <person name="Crous P.W."/>
            <person name="Fauchery L."/>
            <person name="Girlanda M."/>
            <person name="Hayes R.D."/>
            <person name="Keri Z."/>
            <person name="LaButti K."/>
            <person name="Lipzen A."/>
            <person name="Lombard V."/>
            <person name="Magnuson J."/>
            <person name="Maillard F."/>
            <person name="Murat C."/>
            <person name="Nolan M."/>
            <person name="Ohm R.A."/>
            <person name="Pangilinan J."/>
            <person name="Pereira M.F."/>
            <person name="Perotto S."/>
            <person name="Peter M."/>
            <person name="Pfister S."/>
            <person name="Riley R."/>
            <person name="Sitrit Y."/>
            <person name="Stielow J.B."/>
            <person name="Szollosi G."/>
            <person name="Zifcakova L."/>
            <person name="Stursova M."/>
            <person name="Spatafora J.W."/>
            <person name="Tedersoo L."/>
            <person name="Vaario L.M."/>
            <person name="Yamada A."/>
            <person name="Yan M."/>
            <person name="Wang P."/>
            <person name="Xu J."/>
            <person name="Bruns T."/>
            <person name="Baldrian P."/>
            <person name="Vilgalys R."/>
            <person name="Dunand C."/>
            <person name="Henrissat B."/>
            <person name="Grigoriev I.V."/>
            <person name="Hibbett D."/>
            <person name="Nagy L.G."/>
            <person name="Martin F.M."/>
        </authorList>
    </citation>
    <scope>NUCLEOTIDE SEQUENCE</scope>
    <source>
        <strain evidence="10">Prilba</strain>
    </source>
</reference>
<organism evidence="10 11">
    <name type="scientific">Russula ochroleuca</name>
    <dbReference type="NCBI Taxonomy" id="152965"/>
    <lineage>
        <taxon>Eukaryota</taxon>
        <taxon>Fungi</taxon>
        <taxon>Dikarya</taxon>
        <taxon>Basidiomycota</taxon>
        <taxon>Agaricomycotina</taxon>
        <taxon>Agaricomycetes</taxon>
        <taxon>Russulales</taxon>
        <taxon>Russulaceae</taxon>
        <taxon>Russula</taxon>
    </lineage>
</organism>
<dbReference type="InterPro" id="IPR007219">
    <property type="entry name" value="XnlR_reg_dom"/>
</dbReference>
<evidence type="ECO:0000256" key="3">
    <source>
        <dbReference type="ARBA" id="ARBA00022833"/>
    </source>
</evidence>
<keyword evidence="6" id="KW-0804">Transcription</keyword>
<evidence type="ECO:0000259" key="9">
    <source>
        <dbReference type="SMART" id="SM00906"/>
    </source>
</evidence>
<evidence type="ECO:0000256" key="6">
    <source>
        <dbReference type="ARBA" id="ARBA00023163"/>
    </source>
</evidence>
<comment type="caution">
    <text evidence="10">The sequence shown here is derived from an EMBL/GenBank/DDBJ whole genome shotgun (WGS) entry which is preliminary data.</text>
</comment>
<dbReference type="GO" id="GO:0006351">
    <property type="term" value="P:DNA-templated transcription"/>
    <property type="evidence" value="ECO:0007669"/>
    <property type="project" value="InterPro"/>
</dbReference>
<keyword evidence="2" id="KW-0479">Metal-binding</keyword>
<accession>A0A9P5TAB6</accession>
<reference evidence="10" key="1">
    <citation type="submission" date="2019-10" db="EMBL/GenBank/DDBJ databases">
        <authorList>
            <consortium name="DOE Joint Genome Institute"/>
            <person name="Kuo A."/>
            <person name="Miyauchi S."/>
            <person name="Kiss E."/>
            <person name="Drula E."/>
            <person name="Kohler A."/>
            <person name="Sanchez-Garcia M."/>
            <person name="Andreopoulos B."/>
            <person name="Barry K.W."/>
            <person name="Bonito G."/>
            <person name="Buee M."/>
            <person name="Carver A."/>
            <person name="Chen C."/>
            <person name="Cichocki N."/>
            <person name="Clum A."/>
            <person name="Culley D."/>
            <person name="Crous P.W."/>
            <person name="Fauchery L."/>
            <person name="Girlanda M."/>
            <person name="Hayes R."/>
            <person name="Keri Z."/>
            <person name="LaButti K."/>
            <person name="Lipzen A."/>
            <person name="Lombard V."/>
            <person name="Magnuson J."/>
            <person name="Maillard F."/>
            <person name="Morin E."/>
            <person name="Murat C."/>
            <person name="Nolan M."/>
            <person name="Ohm R."/>
            <person name="Pangilinan J."/>
            <person name="Pereira M."/>
            <person name="Perotto S."/>
            <person name="Peter M."/>
            <person name="Riley R."/>
            <person name="Sitrit Y."/>
            <person name="Stielow B."/>
            <person name="Szollosi G."/>
            <person name="Zifcakova L."/>
            <person name="Stursova M."/>
            <person name="Spatafora J.W."/>
            <person name="Tedersoo L."/>
            <person name="Vaario L.-M."/>
            <person name="Yamada A."/>
            <person name="Yan M."/>
            <person name="Wang P."/>
            <person name="Xu J."/>
            <person name="Bruns T."/>
            <person name="Baldrian P."/>
            <person name="Vilgalys R."/>
            <person name="Henrissat B."/>
            <person name="Grigoriev I.V."/>
            <person name="Hibbett D."/>
            <person name="Nagy L.G."/>
            <person name="Martin F.M."/>
        </authorList>
    </citation>
    <scope>NUCLEOTIDE SEQUENCE</scope>
    <source>
        <strain evidence="10">Prilba</strain>
    </source>
</reference>
<feature type="region of interest" description="Disordered" evidence="8">
    <location>
        <begin position="206"/>
        <end position="230"/>
    </location>
</feature>
<dbReference type="SUPFAM" id="SSF57701">
    <property type="entry name" value="Zn2/Cys6 DNA-binding domain"/>
    <property type="match status" value="1"/>
</dbReference>
<dbReference type="PANTHER" id="PTHR31313">
    <property type="entry name" value="TY1 ENHANCER ACTIVATOR"/>
    <property type="match status" value="1"/>
</dbReference>
<name>A0A9P5TAB6_9AGAM</name>
<feature type="domain" description="Xylanolytic transcriptional activator regulatory" evidence="9">
    <location>
        <begin position="452"/>
        <end position="531"/>
    </location>
</feature>
<gene>
    <name evidence="10" type="ORF">DFH94DRAFT_628529</name>
</gene>
<keyword evidence="7" id="KW-0539">Nucleus</keyword>
<dbReference type="InterPro" id="IPR036864">
    <property type="entry name" value="Zn2-C6_fun-type_DNA-bd_sf"/>
</dbReference>
<dbReference type="InterPro" id="IPR001138">
    <property type="entry name" value="Zn2Cys6_DnaBD"/>
</dbReference>
<feature type="compositionally biased region" description="Low complexity" evidence="8">
    <location>
        <begin position="848"/>
        <end position="866"/>
    </location>
</feature>
<dbReference type="GO" id="GO:0003677">
    <property type="term" value="F:DNA binding"/>
    <property type="evidence" value="ECO:0007669"/>
    <property type="project" value="UniProtKB-KW"/>
</dbReference>
<dbReference type="Pfam" id="PF04082">
    <property type="entry name" value="Fungal_trans"/>
    <property type="match status" value="1"/>
</dbReference>
<comment type="subcellular location">
    <subcellularLocation>
        <location evidence="1">Nucleus</location>
    </subcellularLocation>
</comment>
<dbReference type="OrthoDB" id="2123952at2759"/>
<sequence>MTNIPPRRPIEKGAAEARTPCPAAPPSWLTSLSSACDQCRKTKSKCERFKGDDDPCKSCLAAGTGPSFKRGPPKGYIHAIEQRWHQVESILGAILSSKDPHVNALINNLRRDDLARDILSRVDSGPFGPTGRLSISAGMSKEDFFASIMNADNQHPRDPSRPKRQSRMSREIVSSNNSMLVTPTLEWQDRLSSSYAWTDNLEILAPSPPPHIGGQPPFQRRRLDQDSTPPNWGPISYKLEPVSGVCDLPKSDDSDDTSSLLGELSLDENKEVRYHGLISGLHLLSHADRTDERKIGGVWQLPMARVWPPAVNQFIPEENVDVTMPPLDDQRHLLDLYFIYVHPVFPVIHKSLFWKDYEATWVYPPLFSGSSTRERPHISNLLLLSMFAIAARYDQAELPPLDPGNLWEAGLDYMVQAREVLNRVYHYCRGTTCQALLLLGLREFGIGQMEHGWLYTGMAFRMAQDLGLHRDATLWQMNGKSMFTPQELQARKQIWWACVRADKYTAVYMGRPPTISESHFDTPPPEDEVDDLWTPHGSDPAAIDFKPVPSRTMPAFRRVATLCVITGNVINRIYPVHPPSQSTKRAALAELGSQLDQWYAELPDSLAFDPASSRSIPPPNVLMMHATYWNTVLLLHRAFNFIHQTPDHSSRHTSNGTRESETLKSFEICQTAASHITLILVAYRKQFGLSHGPLLVTQPLFAAGVMQVVTLTIRPSNVQTSVVLQQTLTCLKDMGVIWPSAYRAWGLVGGAKVHVDSGLLHSKPTQHPKRPADDAFGVDERSGAGLLPQTFNFGPSARADVAAPQASAAESRLLAHMLGIDFLPVEPSASYVSNYEWWPRDQNKPRTPDSSTVSPSPKSGSSHSSPAQAMPIPFSFEQSHDFWDSPLVQDMGVNFITGV</sequence>
<protein>
    <submittedName>
        <fullName evidence="10">Fungal-specific transcription factor domain-containing protein</fullName>
    </submittedName>
</protein>
<dbReference type="PANTHER" id="PTHR31313:SF78">
    <property type="entry name" value="TRANSCRIPTION FACTOR DOMAIN-CONTAINING PROTEIN"/>
    <property type="match status" value="1"/>
</dbReference>
<evidence type="ECO:0000313" key="10">
    <source>
        <dbReference type="EMBL" id="KAF8482047.1"/>
    </source>
</evidence>
<dbReference type="CDD" id="cd12148">
    <property type="entry name" value="fungal_TF_MHR"/>
    <property type="match status" value="1"/>
</dbReference>
<evidence type="ECO:0000256" key="8">
    <source>
        <dbReference type="SAM" id="MobiDB-lite"/>
    </source>
</evidence>
<evidence type="ECO:0000256" key="2">
    <source>
        <dbReference type="ARBA" id="ARBA00022723"/>
    </source>
</evidence>
<evidence type="ECO:0000256" key="4">
    <source>
        <dbReference type="ARBA" id="ARBA00023015"/>
    </source>
</evidence>
<keyword evidence="11" id="KW-1185">Reference proteome</keyword>
<evidence type="ECO:0000256" key="5">
    <source>
        <dbReference type="ARBA" id="ARBA00023125"/>
    </source>
</evidence>
<dbReference type="AlphaFoldDB" id="A0A9P5TAB6"/>
<dbReference type="EMBL" id="WHVB01000006">
    <property type="protein sequence ID" value="KAF8482047.1"/>
    <property type="molecule type" value="Genomic_DNA"/>
</dbReference>
<feature type="region of interest" description="Disordered" evidence="8">
    <location>
        <begin position="1"/>
        <end position="24"/>
    </location>
</feature>
<dbReference type="Gene3D" id="4.10.240.10">
    <property type="entry name" value="Zn(2)-C6 fungal-type DNA-binding domain"/>
    <property type="match status" value="1"/>
</dbReference>
<dbReference type="Proteomes" id="UP000759537">
    <property type="component" value="Unassembled WGS sequence"/>
</dbReference>
<dbReference type="GO" id="GO:0005634">
    <property type="term" value="C:nucleus"/>
    <property type="evidence" value="ECO:0007669"/>
    <property type="project" value="UniProtKB-SubCell"/>
</dbReference>
<dbReference type="GO" id="GO:0000981">
    <property type="term" value="F:DNA-binding transcription factor activity, RNA polymerase II-specific"/>
    <property type="evidence" value="ECO:0007669"/>
    <property type="project" value="InterPro"/>
</dbReference>